<dbReference type="RefSeq" id="WP_151552318.1">
    <property type="nucleotide sequence ID" value="NZ_CP044535.1"/>
</dbReference>
<name>A0A5J6WC70_9SPIR</name>
<feature type="transmembrane region" description="Helical" evidence="1">
    <location>
        <begin position="6"/>
        <end position="24"/>
    </location>
</feature>
<evidence type="ECO:0000313" key="2">
    <source>
        <dbReference type="EMBL" id="QFI14641.1"/>
    </source>
</evidence>
<keyword evidence="1" id="KW-1133">Transmembrane helix</keyword>
<accession>A0A5J6WC70</accession>
<protein>
    <recommendedName>
        <fullName evidence="4">Membrane associated protein</fullName>
    </recommendedName>
</protein>
<reference evidence="3" key="1">
    <citation type="submission" date="2019-10" db="EMBL/GenBank/DDBJ databases">
        <title>Borrelia maritima sp. nov., a novel species of the Borrelia burgdorferi sensu lato complex, occupies a basal position to North American species.</title>
        <authorList>
            <person name="Margos G."/>
            <person name="Fedorova N."/>
            <person name="Becker N.S."/>
            <person name="Kleinjan J.E."/>
            <person name="Marosevic D."/>
            <person name="Krebs S."/>
            <person name="Hui L."/>
            <person name="Fingerle V."/>
            <person name="Lane R.S."/>
        </authorList>
    </citation>
    <scope>NUCLEOTIDE SEQUENCE [LARGE SCALE GENOMIC DNA]</scope>
    <source>
        <strain evidence="3">CA690</strain>
    </source>
</reference>
<feature type="transmembrane region" description="Helical" evidence="1">
    <location>
        <begin position="31"/>
        <end position="49"/>
    </location>
</feature>
<evidence type="ECO:0000313" key="3">
    <source>
        <dbReference type="Proteomes" id="UP000326393"/>
    </source>
</evidence>
<dbReference type="OrthoDB" id="351004at2"/>
<reference evidence="2 3" key="2">
    <citation type="journal article" date="2020" name="Int. J. Syst. Evol. Microbiol.">
        <title>Borrelia maritima sp. nov., a novel species of the Borrelia burgdorferi sensu lato complex, occupying a basal position to North American species.</title>
        <authorList>
            <person name="Margos G."/>
            <person name="Fedorova N."/>
            <person name="Becker N.S."/>
            <person name="Kleinjan J.E."/>
            <person name="Marosevic D."/>
            <person name="Krebs S."/>
            <person name="Hui L."/>
            <person name="Fingerle V."/>
            <person name="Lane R.S."/>
        </authorList>
    </citation>
    <scope>NUCLEOTIDE SEQUENCE [LARGE SCALE GENOMIC DNA]</scope>
    <source>
        <strain evidence="2 3">CA690</strain>
    </source>
</reference>
<keyword evidence="3" id="KW-1185">Reference proteome</keyword>
<organism evidence="2 3">
    <name type="scientific">Borrelia maritima</name>
    <dbReference type="NCBI Taxonomy" id="2761123"/>
    <lineage>
        <taxon>Bacteria</taxon>
        <taxon>Pseudomonadati</taxon>
        <taxon>Spirochaetota</taxon>
        <taxon>Spirochaetia</taxon>
        <taxon>Spirochaetales</taxon>
        <taxon>Borreliaceae</taxon>
        <taxon>Borrelia</taxon>
    </lineage>
</organism>
<feature type="transmembrane region" description="Helical" evidence="1">
    <location>
        <begin position="100"/>
        <end position="133"/>
    </location>
</feature>
<dbReference type="KEGG" id="bmat:DB723_02635"/>
<dbReference type="Proteomes" id="UP000326393">
    <property type="component" value="Chromosome"/>
</dbReference>
<dbReference type="EMBL" id="CP044535">
    <property type="protein sequence ID" value="QFI14641.1"/>
    <property type="molecule type" value="Genomic_DNA"/>
</dbReference>
<keyword evidence="1" id="KW-0472">Membrane</keyword>
<proteinExistence type="predicted"/>
<evidence type="ECO:0008006" key="4">
    <source>
        <dbReference type="Google" id="ProtNLM"/>
    </source>
</evidence>
<sequence>MNTQIYELIFLTSFSIFLIVDLFNFKKEFTYEDYFIIFPGTFFVITLYFTEIRPLMLYIGGIFLIFMIIIFFKNIKTIVNRRRRRRRRKKNSSKYIKQSKGIFLSIFLKTILVMPAILTVIIATIFSYLALFVNYPKDENNSYQIGFTRIKDHKNDLNLSIWYPVSSTLGLEKQNPFLLYKFNPFFISEMNYLPKQNNIYKKAFISNNQKLYDSILLILPYYSHDSMFKSLVSKLVNKGKIVYLYSPKYKHMKSYDFIKNSHKSMFSYVINKSISYLIEPANILNEKADIASTENDIQNIIELVKSSQNLKFLNSKMNLNKLTLITLGNQANIANFILSKNTNIAKYINIGGKPQIIRNLKNLQLILKENEKEINTKITNTNSIKLIDISNIAEISDLIFSRNYLKSFNFLNNKKSMLSRFNSIVNEVNKFIEEEK</sequence>
<feature type="transmembrane region" description="Helical" evidence="1">
    <location>
        <begin position="55"/>
        <end position="79"/>
    </location>
</feature>
<keyword evidence="1" id="KW-0812">Transmembrane</keyword>
<dbReference type="AlphaFoldDB" id="A0A5J6WC70"/>
<evidence type="ECO:0000256" key="1">
    <source>
        <dbReference type="SAM" id="Phobius"/>
    </source>
</evidence>
<gene>
    <name evidence="2" type="ORF">DB723_02635</name>
</gene>